<sequence length="271" mass="28284">MSDRETLLVVATTIIWLSAIAGGLFALWLRGTKSAKRTLGLGNAAAGGIFLAIGLIHILPDASDGLSGVSRLMGGYPVAGLACSLGFLVLFSIERVVLSSAHHHDEPSTQSVVEGTEETAQPSWLFPLVLLTVLAFHSFMAGVALGLPEDLITAMVLTGAILAHKGSAAFALAVSMLRVGMPRGTIFILVMVFSLMTPLGVGGGYLLGELLQGSDVHAVSSMVLAFAAGTFLYIAAIDILHAEFAFPLDRYPKFLAVCLGFALTAAVAIWC</sequence>
<evidence type="ECO:0000256" key="3">
    <source>
        <dbReference type="ARBA" id="ARBA00022989"/>
    </source>
</evidence>
<feature type="transmembrane region" description="Helical" evidence="5">
    <location>
        <begin position="252"/>
        <end position="270"/>
    </location>
</feature>
<feature type="transmembrane region" description="Helical" evidence="5">
    <location>
        <begin position="124"/>
        <end position="145"/>
    </location>
</feature>
<feature type="transmembrane region" description="Helical" evidence="5">
    <location>
        <begin position="41"/>
        <end position="60"/>
    </location>
</feature>
<feature type="transmembrane region" description="Helical" evidence="5">
    <location>
        <begin position="72"/>
        <end position="93"/>
    </location>
</feature>
<comment type="subcellular location">
    <subcellularLocation>
        <location evidence="1">Membrane</location>
        <topology evidence="1">Multi-pass membrane protein</topology>
    </subcellularLocation>
</comment>
<organism evidence="6 7">
    <name type="scientific">Kolteria novifilia</name>
    <dbReference type="NCBI Taxonomy" id="2527975"/>
    <lineage>
        <taxon>Bacteria</taxon>
        <taxon>Pseudomonadati</taxon>
        <taxon>Planctomycetota</taxon>
        <taxon>Planctomycetia</taxon>
        <taxon>Kolteriales</taxon>
        <taxon>Kolteriaceae</taxon>
        <taxon>Kolteria</taxon>
    </lineage>
</organism>
<dbReference type="AlphaFoldDB" id="A0A518B1X7"/>
<feature type="transmembrane region" description="Helical" evidence="5">
    <location>
        <begin position="151"/>
        <end position="174"/>
    </location>
</feature>
<keyword evidence="2 5" id="KW-0812">Transmembrane</keyword>
<evidence type="ECO:0000256" key="1">
    <source>
        <dbReference type="ARBA" id="ARBA00004141"/>
    </source>
</evidence>
<dbReference type="Proteomes" id="UP000317093">
    <property type="component" value="Chromosome"/>
</dbReference>
<gene>
    <name evidence="6" type="ORF">Pan216_18460</name>
</gene>
<evidence type="ECO:0000313" key="7">
    <source>
        <dbReference type="Proteomes" id="UP000317093"/>
    </source>
</evidence>
<dbReference type="OrthoDB" id="5641792at2"/>
<keyword evidence="7" id="KW-1185">Reference proteome</keyword>
<dbReference type="PANTHER" id="PTHR11040:SF140">
    <property type="entry name" value="ZRT (ZRT), IRT- (IRT-) LIKE PROTEIN TRANSPORTER"/>
    <property type="match status" value="1"/>
</dbReference>
<feature type="transmembrane region" description="Helical" evidence="5">
    <location>
        <begin position="6"/>
        <end position="29"/>
    </location>
</feature>
<evidence type="ECO:0000256" key="4">
    <source>
        <dbReference type="ARBA" id="ARBA00023136"/>
    </source>
</evidence>
<dbReference type="EMBL" id="CP036279">
    <property type="protein sequence ID" value="QDU60993.1"/>
    <property type="molecule type" value="Genomic_DNA"/>
</dbReference>
<dbReference type="Pfam" id="PF02535">
    <property type="entry name" value="Zip"/>
    <property type="match status" value="1"/>
</dbReference>
<feature type="transmembrane region" description="Helical" evidence="5">
    <location>
        <begin position="186"/>
        <end position="207"/>
    </location>
</feature>
<name>A0A518B1X7_9BACT</name>
<protein>
    <submittedName>
        <fullName evidence="6">Zinc transporter ZupT</fullName>
    </submittedName>
</protein>
<dbReference type="GO" id="GO:0005385">
    <property type="term" value="F:zinc ion transmembrane transporter activity"/>
    <property type="evidence" value="ECO:0007669"/>
    <property type="project" value="TreeGrafter"/>
</dbReference>
<dbReference type="KEGG" id="knv:Pan216_18460"/>
<evidence type="ECO:0000313" key="6">
    <source>
        <dbReference type="EMBL" id="QDU60993.1"/>
    </source>
</evidence>
<keyword evidence="3 5" id="KW-1133">Transmembrane helix</keyword>
<evidence type="ECO:0000256" key="2">
    <source>
        <dbReference type="ARBA" id="ARBA00022692"/>
    </source>
</evidence>
<dbReference type="PANTHER" id="PTHR11040">
    <property type="entry name" value="ZINC/IRON TRANSPORTER"/>
    <property type="match status" value="1"/>
</dbReference>
<feature type="transmembrane region" description="Helical" evidence="5">
    <location>
        <begin position="219"/>
        <end position="240"/>
    </location>
</feature>
<reference evidence="6 7" key="1">
    <citation type="submission" date="2019-02" db="EMBL/GenBank/DDBJ databases">
        <title>Deep-cultivation of Planctomycetes and their phenomic and genomic characterization uncovers novel biology.</title>
        <authorList>
            <person name="Wiegand S."/>
            <person name="Jogler M."/>
            <person name="Boedeker C."/>
            <person name="Pinto D."/>
            <person name="Vollmers J."/>
            <person name="Rivas-Marin E."/>
            <person name="Kohn T."/>
            <person name="Peeters S.H."/>
            <person name="Heuer A."/>
            <person name="Rast P."/>
            <person name="Oberbeckmann S."/>
            <person name="Bunk B."/>
            <person name="Jeske O."/>
            <person name="Meyerdierks A."/>
            <person name="Storesund J.E."/>
            <person name="Kallscheuer N."/>
            <person name="Luecker S."/>
            <person name="Lage O.M."/>
            <person name="Pohl T."/>
            <person name="Merkel B.J."/>
            <person name="Hornburger P."/>
            <person name="Mueller R.-W."/>
            <person name="Bruemmer F."/>
            <person name="Labrenz M."/>
            <person name="Spormann A.M."/>
            <person name="Op den Camp H."/>
            <person name="Overmann J."/>
            <person name="Amann R."/>
            <person name="Jetten M.S.M."/>
            <person name="Mascher T."/>
            <person name="Medema M.H."/>
            <person name="Devos D.P."/>
            <person name="Kaster A.-K."/>
            <person name="Ovreas L."/>
            <person name="Rohde M."/>
            <person name="Galperin M.Y."/>
            <person name="Jogler C."/>
        </authorList>
    </citation>
    <scope>NUCLEOTIDE SEQUENCE [LARGE SCALE GENOMIC DNA]</scope>
    <source>
        <strain evidence="6 7">Pan216</strain>
    </source>
</reference>
<dbReference type="InterPro" id="IPR003689">
    <property type="entry name" value="ZIP"/>
</dbReference>
<keyword evidence="4 5" id="KW-0472">Membrane</keyword>
<dbReference type="GO" id="GO:0016020">
    <property type="term" value="C:membrane"/>
    <property type="evidence" value="ECO:0007669"/>
    <property type="project" value="UniProtKB-SubCell"/>
</dbReference>
<evidence type="ECO:0000256" key="5">
    <source>
        <dbReference type="SAM" id="Phobius"/>
    </source>
</evidence>
<proteinExistence type="predicted"/>
<accession>A0A518B1X7</accession>
<dbReference type="RefSeq" id="WP_145257644.1">
    <property type="nucleotide sequence ID" value="NZ_CP036279.1"/>
</dbReference>